<keyword evidence="3" id="KW-1133">Transmembrane helix</keyword>
<feature type="compositionally biased region" description="Basic and acidic residues" evidence="2">
    <location>
        <begin position="85"/>
        <end position="94"/>
    </location>
</feature>
<keyword evidence="3" id="KW-0812">Transmembrane</keyword>
<feature type="compositionally biased region" description="Basic residues" evidence="2">
    <location>
        <begin position="135"/>
        <end position="145"/>
    </location>
</feature>
<keyword evidence="6" id="KW-1185">Reference proteome</keyword>
<dbReference type="RefSeq" id="WP_177267485.1">
    <property type="nucleotide sequence ID" value="NZ_JACRTA010000002.1"/>
</dbReference>
<dbReference type="Gene3D" id="3.40.630.190">
    <property type="entry name" value="LCP protein"/>
    <property type="match status" value="1"/>
</dbReference>
<feature type="compositionally biased region" description="Polar residues" evidence="2">
    <location>
        <begin position="69"/>
        <end position="78"/>
    </location>
</feature>
<feature type="compositionally biased region" description="Basic and acidic residues" evidence="2">
    <location>
        <begin position="1"/>
        <end position="10"/>
    </location>
</feature>
<dbReference type="Proteomes" id="UP000610862">
    <property type="component" value="Unassembled WGS sequence"/>
</dbReference>
<dbReference type="EMBL" id="JACRTA010000002">
    <property type="protein sequence ID" value="MBC8568414.1"/>
    <property type="molecule type" value="Genomic_DNA"/>
</dbReference>
<dbReference type="AlphaFoldDB" id="A0A926E9U4"/>
<feature type="compositionally biased region" description="Basic and acidic residues" evidence="2">
    <location>
        <begin position="20"/>
        <end position="53"/>
    </location>
</feature>
<evidence type="ECO:0000256" key="3">
    <source>
        <dbReference type="SAM" id="Phobius"/>
    </source>
</evidence>
<feature type="domain" description="Cell envelope-related transcriptional attenuator" evidence="4">
    <location>
        <begin position="250"/>
        <end position="409"/>
    </location>
</feature>
<dbReference type="InterPro" id="IPR004474">
    <property type="entry name" value="LytR_CpsA_psr"/>
</dbReference>
<gene>
    <name evidence="5" type="ORF">H8692_06560</name>
</gene>
<organism evidence="5 6">
    <name type="scientific">Lentihominibacter hominis</name>
    <dbReference type="NCBI Taxonomy" id="2763645"/>
    <lineage>
        <taxon>Bacteria</taxon>
        <taxon>Bacillati</taxon>
        <taxon>Bacillota</taxon>
        <taxon>Clostridia</taxon>
        <taxon>Peptostreptococcales</taxon>
        <taxon>Anaerovoracaceae</taxon>
        <taxon>Lentihominibacter</taxon>
    </lineage>
</organism>
<evidence type="ECO:0000256" key="1">
    <source>
        <dbReference type="ARBA" id="ARBA00006068"/>
    </source>
</evidence>
<reference evidence="5" key="1">
    <citation type="submission" date="2020-08" db="EMBL/GenBank/DDBJ databases">
        <title>Genome public.</title>
        <authorList>
            <person name="Liu C."/>
            <person name="Sun Q."/>
        </authorList>
    </citation>
    <scope>NUCLEOTIDE SEQUENCE</scope>
    <source>
        <strain evidence="5">NSJ-24</strain>
    </source>
</reference>
<comment type="caution">
    <text evidence="5">The sequence shown here is derived from an EMBL/GenBank/DDBJ whole genome shotgun (WGS) entry which is preliminary data.</text>
</comment>
<evidence type="ECO:0000313" key="6">
    <source>
        <dbReference type="Proteomes" id="UP000610862"/>
    </source>
</evidence>
<dbReference type="PANTHER" id="PTHR33392:SF6">
    <property type="entry name" value="POLYISOPRENYL-TEICHOIC ACID--PEPTIDOGLYCAN TEICHOIC ACID TRANSFERASE TAGU"/>
    <property type="match status" value="1"/>
</dbReference>
<evidence type="ECO:0000313" key="5">
    <source>
        <dbReference type="EMBL" id="MBC8568414.1"/>
    </source>
</evidence>
<dbReference type="InterPro" id="IPR050922">
    <property type="entry name" value="LytR/CpsA/Psr_CW_biosynth"/>
</dbReference>
<protein>
    <submittedName>
        <fullName evidence="5">LCP family protein</fullName>
    </submittedName>
</protein>
<evidence type="ECO:0000259" key="4">
    <source>
        <dbReference type="Pfam" id="PF03816"/>
    </source>
</evidence>
<dbReference type="PANTHER" id="PTHR33392">
    <property type="entry name" value="POLYISOPRENYL-TEICHOIC ACID--PEPTIDOGLYCAN TEICHOIC ACID TRANSFERASE TAGU"/>
    <property type="match status" value="1"/>
</dbReference>
<proteinExistence type="inferred from homology"/>
<dbReference type="Pfam" id="PF03816">
    <property type="entry name" value="LytR_cpsA_psr"/>
    <property type="match status" value="1"/>
</dbReference>
<dbReference type="NCBIfam" id="TIGR00350">
    <property type="entry name" value="lytR_cpsA_psr"/>
    <property type="match status" value="1"/>
</dbReference>
<feature type="compositionally biased region" description="Basic and acidic residues" evidence="2">
    <location>
        <begin position="121"/>
        <end position="134"/>
    </location>
</feature>
<evidence type="ECO:0000256" key="2">
    <source>
        <dbReference type="SAM" id="MobiDB-lite"/>
    </source>
</evidence>
<feature type="transmembrane region" description="Helical" evidence="3">
    <location>
        <begin position="177"/>
        <end position="200"/>
    </location>
</feature>
<feature type="region of interest" description="Disordered" evidence="2">
    <location>
        <begin position="1"/>
        <end position="153"/>
    </location>
</feature>
<keyword evidence="3" id="KW-0472">Membrane</keyword>
<name>A0A926E9U4_9FIRM</name>
<comment type="similarity">
    <text evidence="1">Belongs to the LytR/CpsA/Psr (LCP) family.</text>
</comment>
<feature type="compositionally biased region" description="Polar residues" evidence="2">
    <location>
        <begin position="101"/>
        <end position="115"/>
    </location>
</feature>
<sequence length="510" mass="57454">MSDDKGRRDYGSTSGRRQNKNNEQRAKEQAYQEYLRLRENRSSDRGHYVKDDDLYGAYFQSGKSGGNKGTSRGSSLSGNDYYVSESKRARRSDINSEPYRSGSSVDNTPYGNSQMRKQRHRADLERERYLEERARGKKSIARPGRKNKDDMDIMSGDEKKAAGKFGKRRKNGRGLKVALLVVLILVLGIGGVIAAGFTVVKNTLDNVGRVELDPDMIGINPQVDSDLRNYRNIALLGIDARDMTNDQDVRSDAIIVASINKETNEIKMFSVYRDTYLDLGDDVGLDKVTHSYYYGGPTKVLYSLNKNLDLNIKEVVVVNWKSVADTVDALGGLDIEIQESEINEMNKYIQDTYKNIGGSNAKIESAGMQTLNGNQAVTYARIRKDAVTGDFRRNERMKIVVQAAFEKAKSMDTKALKKISNEILPDIKTNMTSADMMGMIMKLTSYKMTDSVGWPYDHSDWNSGAYYNIPTTLKSNVSRLHEEFFGQEDYEPTQDVQSISESISVRTGYY</sequence>
<accession>A0A926E9U4</accession>